<dbReference type="SMART" id="SM00322">
    <property type="entry name" value="KH"/>
    <property type="match status" value="5"/>
</dbReference>
<protein>
    <submittedName>
        <fullName evidence="5">K Homology domain-containing protein</fullName>
    </submittedName>
</protein>
<dbReference type="Gene3D" id="3.30.1370.10">
    <property type="entry name" value="K Homology domain, type 1"/>
    <property type="match status" value="4"/>
</dbReference>
<keyword evidence="2" id="KW-0694">RNA-binding</keyword>
<keyword evidence="1" id="KW-0677">Repeat</keyword>
<dbReference type="GO" id="GO:0003723">
    <property type="term" value="F:RNA binding"/>
    <property type="evidence" value="ECO:0007669"/>
    <property type="project" value="UniProtKB-UniRule"/>
</dbReference>
<dbReference type="Pfam" id="PF00013">
    <property type="entry name" value="KH_1"/>
    <property type="match status" value="5"/>
</dbReference>
<sequence length="596" mass="63669">MNEPPKRHHKQPQPPLVIPPGHVCFRLLCHSSRIGGIIGKSGHVIKTLQTQTSTKIRVEDPVPLSDDRIITVIGNTNLTKTLSFNAATGLVNIGSGSGSYSSDEEEVCEVSDAQEALVRVFERVLEVAAEGEGEGGYMVGGGVVSCRILTDKSVVGSVIGKGGKVIEGIRKECGCKLRVLVKDKLPSCASFNDEMVEIEGDVLATKKALVAVSRCLQDCPYAQKTKMVTGRPDHAAPWENIPNGHMDYPSVSSEGDTYHPMDSRASQQEIVFKMLCSSDWVGRLIGKSGSIIQAIQNESGATVTIGGPVSDCDERLITITAMETPESGDSPAQNAVMLVFNRCVEIGYPSSIMGTQITARLLISPNQMGCLLGKGGSIIADMRKVTGAYMKIVGDDQVPKCALDTDQVVLMTGEFVSVRDALFSVTGRLRNNLFYGKMSNDHGTRGTHPRGNGRHYNEHSNLNQSMDSLKLSSNTDHLPTPAQRQSQIIAGNPMVGQNVGKGSTSVKGGIELGRGGRSAIVKNMSVEIEVPQNVIGSVYGENGTNLARLRQISGAKVVVHEPRSGTADHILVISGTPDQTQSAQSLLQAFILADQS</sequence>
<gene>
    <name evidence="5" type="ORF">CTI12_AA337620</name>
</gene>
<proteinExistence type="predicted"/>
<dbReference type="PROSITE" id="PS50084">
    <property type="entry name" value="KH_TYPE_1"/>
    <property type="match status" value="5"/>
</dbReference>
<comment type="caution">
    <text evidence="5">The sequence shown here is derived from an EMBL/GenBank/DDBJ whole genome shotgun (WGS) entry which is preliminary data.</text>
</comment>
<dbReference type="OrthoDB" id="442947at2759"/>
<dbReference type="CDD" id="cd22462">
    <property type="entry name" value="KH-I_HEN4_like_rpt5"/>
    <property type="match status" value="1"/>
</dbReference>
<feature type="domain" description="K Homology" evidence="4">
    <location>
        <begin position="355"/>
        <end position="430"/>
    </location>
</feature>
<dbReference type="SUPFAM" id="SSF54791">
    <property type="entry name" value="Eukaryotic type KH-domain (KH-domain type I)"/>
    <property type="match status" value="5"/>
</dbReference>
<evidence type="ECO:0000313" key="5">
    <source>
        <dbReference type="EMBL" id="PWA62938.1"/>
    </source>
</evidence>
<name>A0A2U1MNX2_ARTAN</name>
<accession>A0A2U1MNX2</accession>
<evidence type="ECO:0000256" key="2">
    <source>
        <dbReference type="PROSITE-ProRule" id="PRU00117"/>
    </source>
</evidence>
<dbReference type="EMBL" id="PKPP01004745">
    <property type="protein sequence ID" value="PWA62938.1"/>
    <property type="molecule type" value="Genomic_DNA"/>
</dbReference>
<evidence type="ECO:0000256" key="3">
    <source>
        <dbReference type="SAM" id="MobiDB-lite"/>
    </source>
</evidence>
<dbReference type="CDD" id="cd22460">
    <property type="entry name" value="KH-I_PEPPER_rpt2_like"/>
    <property type="match status" value="2"/>
</dbReference>
<evidence type="ECO:0000259" key="4">
    <source>
        <dbReference type="SMART" id="SM00322"/>
    </source>
</evidence>
<keyword evidence="6" id="KW-1185">Reference proteome</keyword>
<evidence type="ECO:0000256" key="1">
    <source>
        <dbReference type="ARBA" id="ARBA00022737"/>
    </source>
</evidence>
<organism evidence="5 6">
    <name type="scientific">Artemisia annua</name>
    <name type="common">Sweet wormwood</name>
    <dbReference type="NCBI Taxonomy" id="35608"/>
    <lineage>
        <taxon>Eukaryota</taxon>
        <taxon>Viridiplantae</taxon>
        <taxon>Streptophyta</taxon>
        <taxon>Embryophyta</taxon>
        <taxon>Tracheophyta</taxon>
        <taxon>Spermatophyta</taxon>
        <taxon>Magnoliopsida</taxon>
        <taxon>eudicotyledons</taxon>
        <taxon>Gunneridae</taxon>
        <taxon>Pentapetalae</taxon>
        <taxon>asterids</taxon>
        <taxon>campanulids</taxon>
        <taxon>Asterales</taxon>
        <taxon>Asteraceae</taxon>
        <taxon>Asteroideae</taxon>
        <taxon>Anthemideae</taxon>
        <taxon>Artemisiinae</taxon>
        <taxon>Artemisia</taxon>
    </lineage>
</organism>
<feature type="domain" description="K Homology" evidence="4">
    <location>
        <begin position="268"/>
        <end position="344"/>
    </location>
</feature>
<dbReference type="Proteomes" id="UP000245207">
    <property type="component" value="Unassembled WGS sequence"/>
</dbReference>
<dbReference type="CDD" id="cd22459">
    <property type="entry name" value="KH-I_PEPPER_rpt1_like"/>
    <property type="match status" value="1"/>
</dbReference>
<feature type="domain" description="K Homology" evidence="4">
    <location>
        <begin position="21"/>
        <end position="129"/>
    </location>
</feature>
<dbReference type="InterPro" id="IPR004088">
    <property type="entry name" value="KH_dom_type_1"/>
</dbReference>
<dbReference type="PANTHER" id="PTHR10288">
    <property type="entry name" value="KH DOMAIN CONTAINING RNA BINDING PROTEIN"/>
    <property type="match status" value="1"/>
</dbReference>
<reference evidence="5 6" key="1">
    <citation type="journal article" date="2018" name="Mol. Plant">
        <title>The genome of Artemisia annua provides insight into the evolution of Asteraceae family and artemisinin biosynthesis.</title>
        <authorList>
            <person name="Shen Q."/>
            <person name="Zhang L."/>
            <person name="Liao Z."/>
            <person name="Wang S."/>
            <person name="Yan T."/>
            <person name="Shi P."/>
            <person name="Liu M."/>
            <person name="Fu X."/>
            <person name="Pan Q."/>
            <person name="Wang Y."/>
            <person name="Lv Z."/>
            <person name="Lu X."/>
            <person name="Zhang F."/>
            <person name="Jiang W."/>
            <person name="Ma Y."/>
            <person name="Chen M."/>
            <person name="Hao X."/>
            <person name="Li L."/>
            <person name="Tang Y."/>
            <person name="Lv G."/>
            <person name="Zhou Y."/>
            <person name="Sun X."/>
            <person name="Brodelius P.E."/>
            <person name="Rose J.K.C."/>
            <person name="Tang K."/>
        </authorList>
    </citation>
    <scope>NUCLEOTIDE SEQUENCE [LARGE SCALE GENOMIC DNA]</scope>
    <source>
        <strain evidence="6">cv. Huhao1</strain>
        <tissue evidence="5">Leaf</tissue>
    </source>
</reference>
<dbReference type="STRING" id="35608.A0A2U1MNX2"/>
<feature type="domain" description="K Homology" evidence="4">
    <location>
        <begin position="142"/>
        <end position="217"/>
    </location>
</feature>
<dbReference type="Gene3D" id="3.30.310.210">
    <property type="match status" value="1"/>
</dbReference>
<evidence type="ECO:0000313" key="6">
    <source>
        <dbReference type="Proteomes" id="UP000245207"/>
    </source>
</evidence>
<dbReference type="InterPro" id="IPR036612">
    <property type="entry name" value="KH_dom_type_1_sf"/>
</dbReference>
<feature type="region of interest" description="Disordered" evidence="3">
    <location>
        <begin position="440"/>
        <end position="460"/>
    </location>
</feature>
<dbReference type="InterPro" id="IPR004087">
    <property type="entry name" value="KH_dom"/>
</dbReference>
<feature type="domain" description="K Homology" evidence="4">
    <location>
        <begin position="522"/>
        <end position="592"/>
    </location>
</feature>
<dbReference type="AlphaFoldDB" id="A0A2U1MNX2"/>